<protein>
    <submittedName>
        <fullName evidence="2">Zinc finger SWIM domain-containing protein 6</fullName>
    </submittedName>
</protein>
<evidence type="ECO:0000313" key="2">
    <source>
        <dbReference type="EMBL" id="GLD72499.1"/>
    </source>
</evidence>
<proteinExistence type="predicted"/>
<accession>A0AAD3NJX7</accession>
<dbReference type="EMBL" id="BRZM01001072">
    <property type="protein sequence ID" value="GLD72499.1"/>
    <property type="molecule type" value="Genomic_DNA"/>
</dbReference>
<keyword evidence="3" id="KW-1185">Reference proteome</keyword>
<sequence length="279" mass="31730">MIAIAERWNPITSSHRKRMTQLQIITAEAHDKWVGSDEPHQPSDSAILSSTLPHSPSSRCADLDSLTRPHRTVFTRAIEACDLHWQDPHLQHIITEDHYTNYCYHDNLDSSLFDARGWPLWHEHVPTACARVDALRSHSDPKEALRLAIAIVNTLRRQQQKQLEFFSTHKKELLHKGITSVTNLEGWVGHPLDPIGTLFSTLMETGRGSEDGATVLLDFSGRRMEHPVFPVQRFLEEGESFVSLAVETALVVWGRGDARLTFRPGESVWRRQLLAKLQS</sequence>
<dbReference type="Proteomes" id="UP001279410">
    <property type="component" value="Unassembled WGS sequence"/>
</dbReference>
<gene>
    <name evidence="2" type="ORF">AKAME5_002382400</name>
</gene>
<comment type="caution">
    <text evidence="2">The sequence shown here is derived from an EMBL/GenBank/DDBJ whole genome shotgun (WGS) entry which is preliminary data.</text>
</comment>
<evidence type="ECO:0000256" key="1">
    <source>
        <dbReference type="SAM" id="MobiDB-lite"/>
    </source>
</evidence>
<dbReference type="PANTHER" id="PTHR22619:SF3">
    <property type="entry name" value="ZINC FINGER SWIM DOMAIN-CONTAINING PROTEIN 6"/>
    <property type="match status" value="1"/>
</dbReference>
<evidence type="ECO:0000313" key="3">
    <source>
        <dbReference type="Proteomes" id="UP001279410"/>
    </source>
</evidence>
<dbReference type="AlphaFoldDB" id="A0AAD3NJX7"/>
<feature type="compositionally biased region" description="Polar residues" evidence="1">
    <location>
        <begin position="42"/>
        <end position="58"/>
    </location>
</feature>
<dbReference type="GO" id="GO:0031462">
    <property type="term" value="C:Cul2-RING ubiquitin ligase complex"/>
    <property type="evidence" value="ECO:0007669"/>
    <property type="project" value="TreeGrafter"/>
</dbReference>
<reference evidence="2" key="1">
    <citation type="submission" date="2022-08" db="EMBL/GenBank/DDBJ databases">
        <title>Genome sequencing of akame (Lates japonicus).</title>
        <authorList>
            <person name="Hashiguchi Y."/>
            <person name="Takahashi H."/>
        </authorList>
    </citation>
    <scope>NUCLEOTIDE SEQUENCE</scope>
    <source>
        <strain evidence="2">Kochi</strain>
    </source>
</reference>
<dbReference type="PANTHER" id="PTHR22619">
    <property type="entry name" value="ZINC FINGER SWIM DOMAIN CONTAINING PROTEIN 4, 5, 6"/>
    <property type="match status" value="1"/>
</dbReference>
<organism evidence="2 3">
    <name type="scientific">Lates japonicus</name>
    <name type="common">Japanese lates</name>
    <dbReference type="NCBI Taxonomy" id="270547"/>
    <lineage>
        <taxon>Eukaryota</taxon>
        <taxon>Metazoa</taxon>
        <taxon>Chordata</taxon>
        <taxon>Craniata</taxon>
        <taxon>Vertebrata</taxon>
        <taxon>Euteleostomi</taxon>
        <taxon>Actinopterygii</taxon>
        <taxon>Neopterygii</taxon>
        <taxon>Teleostei</taxon>
        <taxon>Neoteleostei</taxon>
        <taxon>Acanthomorphata</taxon>
        <taxon>Carangaria</taxon>
        <taxon>Carangaria incertae sedis</taxon>
        <taxon>Centropomidae</taxon>
        <taxon>Lates</taxon>
    </lineage>
</organism>
<feature type="region of interest" description="Disordered" evidence="1">
    <location>
        <begin position="33"/>
        <end position="61"/>
    </location>
</feature>
<name>A0AAD3NJX7_LATJO</name>